<dbReference type="SUPFAM" id="SSF52317">
    <property type="entry name" value="Class I glutamine amidotransferase-like"/>
    <property type="match status" value="1"/>
</dbReference>
<feature type="signal peptide" evidence="1">
    <location>
        <begin position="1"/>
        <end position="26"/>
    </location>
</feature>
<accession>A0A3Q9BNC9</accession>
<dbReference type="InterPro" id="IPR029062">
    <property type="entry name" value="Class_I_gatase-like"/>
</dbReference>
<feature type="chain" id="PRO_5018744410" evidence="1">
    <location>
        <begin position="27"/>
        <end position="392"/>
    </location>
</feature>
<dbReference type="Gene3D" id="3.40.50.880">
    <property type="match status" value="1"/>
</dbReference>
<keyword evidence="4" id="KW-1185">Reference proteome</keyword>
<dbReference type="KEGG" id="upv:EJN92_01935"/>
<organism evidence="3 4">
    <name type="scientific">Undibacterium parvum</name>
    <dbReference type="NCBI Taxonomy" id="401471"/>
    <lineage>
        <taxon>Bacteria</taxon>
        <taxon>Pseudomonadati</taxon>
        <taxon>Pseudomonadota</taxon>
        <taxon>Betaproteobacteria</taxon>
        <taxon>Burkholderiales</taxon>
        <taxon>Oxalobacteraceae</taxon>
        <taxon>Undibacterium</taxon>
    </lineage>
</organism>
<dbReference type="EMBL" id="CP034464">
    <property type="protein sequence ID" value="AZP10887.1"/>
    <property type="molecule type" value="Genomic_DNA"/>
</dbReference>
<dbReference type="AlphaFoldDB" id="A0A3Q9BNC9"/>
<reference evidence="3 4" key="1">
    <citation type="journal article" date="2011" name="Int. J. Syst. Evol. Microbiol.">
        <title>Description of Undibacterium oligocarboniphilum sp. nov., isolated from purified water, and Undibacterium pigrum strain CCUG 49012 as the type strain of Undibacterium parvum sp. nov., and emended descriptions of the genus Undibacterium and the species Undibacterium pigrum.</title>
        <authorList>
            <person name="Eder W."/>
            <person name="Wanner G."/>
            <person name="Ludwig W."/>
            <person name="Busse H.J."/>
            <person name="Ziemke-Kageler F."/>
            <person name="Lang E."/>
        </authorList>
    </citation>
    <scope>NUCLEOTIDE SEQUENCE [LARGE SCALE GENOMIC DNA]</scope>
    <source>
        <strain evidence="3 4">DSM 23061</strain>
    </source>
</reference>
<keyword evidence="1" id="KW-0732">Signal</keyword>
<dbReference type="Pfam" id="PF01965">
    <property type="entry name" value="DJ-1_PfpI"/>
    <property type="match status" value="1"/>
</dbReference>
<evidence type="ECO:0000259" key="2">
    <source>
        <dbReference type="Pfam" id="PF01965"/>
    </source>
</evidence>
<dbReference type="PANTHER" id="PTHR43130:SF3">
    <property type="entry name" value="HTH-TYPE TRANSCRIPTIONAL REGULATOR RV1931C"/>
    <property type="match status" value="1"/>
</dbReference>
<dbReference type="Proteomes" id="UP000275663">
    <property type="component" value="Chromosome"/>
</dbReference>
<dbReference type="InterPro" id="IPR052158">
    <property type="entry name" value="INH-QAR"/>
</dbReference>
<name>A0A3Q9BNC9_9BURK</name>
<dbReference type="CDD" id="cd03139">
    <property type="entry name" value="GATase1_PfpI_2"/>
    <property type="match status" value="1"/>
</dbReference>
<protein>
    <submittedName>
        <fullName evidence="3">DJ-1/PfpI family protein</fullName>
    </submittedName>
</protein>
<evidence type="ECO:0000313" key="3">
    <source>
        <dbReference type="EMBL" id="AZP10887.1"/>
    </source>
</evidence>
<dbReference type="RefSeq" id="WP_126126286.1">
    <property type="nucleotide sequence ID" value="NZ_CP034464.1"/>
</dbReference>
<gene>
    <name evidence="3" type="ORF">EJN92_01935</name>
</gene>
<proteinExistence type="predicted"/>
<dbReference type="OrthoDB" id="9803764at2"/>
<dbReference type="PANTHER" id="PTHR43130">
    <property type="entry name" value="ARAC-FAMILY TRANSCRIPTIONAL REGULATOR"/>
    <property type="match status" value="1"/>
</dbReference>
<sequence length="392" mass="42791">MKQFNKLSKQTLSAMTMMAATIFAHAANAPSDDEKSIRTEDKPKTTYICQMGNHSHMAGMGPEQEYDKPGICPTDGMEMIAKNSRLRVAVLVYEGVQDIDYSGPMEVFGQAGAKIFTVAANTESVHSTYGIKMQPDFELDHAPEADVLLIPGGNVNAIINNPKALAWVRQRSGDVKTVLSVCTGAFILGKAGLLDGLSATTIAGAIPQLEKMAPKAHIVTNRRYVDNGKFITTAGLSAGMDGALHVVDREIGRLRAQDVARGIEYEWHPDGKGSFALLAAYQMPDVSILLPEGTPWERTVERGNTRQWEVRGRVEIANSAKDFLDASAIAIKTEKWTPVSDKDQSHRHFIKNKDGISWELDLSLANDNAPSAYQLRLVVKVVSGDKKKLAKI</sequence>
<feature type="domain" description="DJ-1/PfpI" evidence="2">
    <location>
        <begin position="87"/>
        <end position="247"/>
    </location>
</feature>
<evidence type="ECO:0000313" key="4">
    <source>
        <dbReference type="Proteomes" id="UP000275663"/>
    </source>
</evidence>
<evidence type="ECO:0000256" key="1">
    <source>
        <dbReference type="SAM" id="SignalP"/>
    </source>
</evidence>
<dbReference type="InterPro" id="IPR002818">
    <property type="entry name" value="DJ-1/PfpI"/>
</dbReference>